<evidence type="ECO:0000313" key="6">
    <source>
        <dbReference type="Proteomes" id="UP000191931"/>
    </source>
</evidence>
<dbReference type="AlphaFoldDB" id="A0A1W1H6X6"/>
<dbReference type="EMBL" id="FWEV01000034">
    <property type="protein sequence ID" value="SLM28240.1"/>
    <property type="molecule type" value="Genomic_DNA"/>
</dbReference>
<protein>
    <recommendedName>
        <fullName evidence="4">Alanine racemase N-terminal domain-containing protein</fullName>
    </recommendedName>
</protein>
<evidence type="ECO:0000256" key="1">
    <source>
        <dbReference type="ARBA" id="ARBA00022898"/>
    </source>
</evidence>
<dbReference type="InterPro" id="IPR029066">
    <property type="entry name" value="PLP-binding_barrel"/>
</dbReference>
<comment type="similarity">
    <text evidence="3">Belongs to the pyridoxal phosphate-binding protein YggS/PROSC family.</text>
</comment>
<dbReference type="STRING" id="1246637.MTBBW1_1290021"/>
<dbReference type="InterPro" id="IPR001608">
    <property type="entry name" value="Ala_racemase_N"/>
</dbReference>
<evidence type="ECO:0000256" key="2">
    <source>
        <dbReference type="PIRSR" id="PIRSR004848-1"/>
    </source>
</evidence>
<dbReference type="Proteomes" id="UP000191931">
    <property type="component" value="Unassembled WGS sequence"/>
</dbReference>
<keyword evidence="1 2" id="KW-0663">Pyridoxal phosphate</keyword>
<dbReference type="RefSeq" id="WP_342743910.1">
    <property type="nucleotide sequence ID" value="NZ_LT828547.1"/>
</dbReference>
<dbReference type="PIRSF" id="PIRSF004848">
    <property type="entry name" value="YBL036c_PLPDEIII"/>
    <property type="match status" value="1"/>
</dbReference>
<dbReference type="PANTHER" id="PTHR10146">
    <property type="entry name" value="PROLINE SYNTHETASE CO-TRANSCRIBED BACTERIAL HOMOLOG PROTEIN"/>
    <property type="match status" value="1"/>
</dbReference>
<comment type="cofactor">
    <cofactor evidence="2">
        <name>pyridoxal 5'-phosphate</name>
        <dbReference type="ChEBI" id="CHEBI:597326"/>
    </cofactor>
</comment>
<feature type="modified residue" description="N6-(pyridoxal phosphate)lysine" evidence="2">
    <location>
        <position position="38"/>
    </location>
</feature>
<dbReference type="InterPro" id="IPR011078">
    <property type="entry name" value="PyrdxlP_homeostasis"/>
</dbReference>
<sequence>MTTNSINDRLHHINQEIKNAAIACGRKPDDITLIAVSKKKSVEAIRDGIAAGVSVLGENYIQEAVDKIDVIGNDNIFWHFIGHLQTNKARFAVKYFDMIHTVDTLKLAKEISKQAEKIGKVQYILMQVNISEELSKSGTSSDKAVELAREISLLGSVSLQGLMGMPPFFDDPEKARPYFKRLVEIKKTLMQQLSPEFPCIIFPWA</sequence>
<evidence type="ECO:0000313" key="5">
    <source>
        <dbReference type="EMBL" id="SLM28240.1"/>
    </source>
</evidence>
<dbReference type="CDD" id="cd00635">
    <property type="entry name" value="PLPDE_III_YBL036c_like"/>
    <property type="match status" value="1"/>
</dbReference>
<reference evidence="5 6" key="1">
    <citation type="submission" date="2017-03" db="EMBL/GenBank/DDBJ databases">
        <authorList>
            <person name="Afonso C.L."/>
            <person name="Miller P.J."/>
            <person name="Scott M.A."/>
            <person name="Spackman E."/>
            <person name="Goraichik I."/>
            <person name="Dimitrov K.M."/>
            <person name="Suarez D.L."/>
            <person name="Swayne D.E."/>
        </authorList>
    </citation>
    <scope>NUCLEOTIDE SEQUENCE [LARGE SCALE GENOMIC DNA]</scope>
    <source>
        <strain evidence="5">PRJEB14757</strain>
    </source>
</reference>
<gene>
    <name evidence="5" type="ORF">MTBBW1_1290021</name>
</gene>
<evidence type="ECO:0000259" key="4">
    <source>
        <dbReference type="Pfam" id="PF01168"/>
    </source>
</evidence>
<organism evidence="5 6">
    <name type="scientific">Desulfamplus magnetovallimortis</name>
    <dbReference type="NCBI Taxonomy" id="1246637"/>
    <lineage>
        <taxon>Bacteria</taxon>
        <taxon>Pseudomonadati</taxon>
        <taxon>Thermodesulfobacteriota</taxon>
        <taxon>Desulfobacteria</taxon>
        <taxon>Desulfobacterales</taxon>
        <taxon>Desulfobacteraceae</taxon>
        <taxon>Desulfamplus</taxon>
    </lineage>
</organism>
<feature type="domain" description="Alanine racemase N-terminal" evidence="4">
    <location>
        <begin position="32"/>
        <end position="196"/>
    </location>
</feature>
<dbReference type="Gene3D" id="3.20.20.10">
    <property type="entry name" value="Alanine racemase"/>
    <property type="match status" value="1"/>
</dbReference>
<dbReference type="PANTHER" id="PTHR10146:SF14">
    <property type="entry name" value="PYRIDOXAL PHOSPHATE HOMEOSTASIS PROTEIN"/>
    <property type="match status" value="1"/>
</dbReference>
<dbReference type="SUPFAM" id="SSF51419">
    <property type="entry name" value="PLP-binding barrel"/>
    <property type="match status" value="1"/>
</dbReference>
<dbReference type="NCBIfam" id="TIGR00044">
    <property type="entry name" value="YggS family pyridoxal phosphate-dependent enzyme"/>
    <property type="match status" value="1"/>
</dbReference>
<proteinExistence type="inferred from homology"/>
<accession>A0A1W1H6X6</accession>
<keyword evidence="6" id="KW-1185">Reference proteome</keyword>
<evidence type="ECO:0000256" key="3">
    <source>
        <dbReference type="RuleBase" id="RU004514"/>
    </source>
</evidence>
<dbReference type="Pfam" id="PF01168">
    <property type="entry name" value="Ala_racemase_N"/>
    <property type="match status" value="1"/>
</dbReference>
<name>A0A1W1H6X6_9BACT</name>
<dbReference type="GO" id="GO:0030170">
    <property type="term" value="F:pyridoxal phosphate binding"/>
    <property type="evidence" value="ECO:0007669"/>
    <property type="project" value="InterPro"/>
</dbReference>